<evidence type="ECO:0000313" key="5">
    <source>
        <dbReference type="Proteomes" id="UP000776629"/>
    </source>
</evidence>
<evidence type="ECO:0000259" key="3">
    <source>
        <dbReference type="PROSITE" id="PS51737"/>
    </source>
</evidence>
<comment type="caution">
    <text evidence="4">The sequence shown here is derived from an EMBL/GenBank/DDBJ whole genome shotgun (WGS) entry which is preliminary data.</text>
</comment>
<keyword evidence="1" id="KW-0175">Coiled coil</keyword>
<dbReference type="InterPro" id="IPR050639">
    <property type="entry name" value="SSR_resolvase"/>
</dbReference>
<dbReference type="EMBL" id="JACJJQ010000058">
    <property type="protein sequence ID" value="MBM6754833.1"/>
    <property type="molecule type" value="Genomic_DNA"/>
</dbReference>
<dbReference type="PANTHER" id="PTHR30461:SF23">
    <property type="entry name" value="DNA RECOMBINASE-RELATED"/>
    <property type="match status" value="1"/>
</dbReference>
<evidence type="ECO:0000313" key="4">
    <source>
        <dbReference type="EMBL" id="MBM6754833.1"/>
    </source>
</evidence>
<dbReference type="RefSeq" id="WP_204777063.1">
    <property type="nucleotide sequence ID" value="NZ_JACJJQ010000058.1"/>
</dbReference>
<accession>A0ABS2EQX8</accession>
<dbReference type="SMART" id="SM00857">
    <property type="entry name" value="Resolvase"/>
    <property type="match status" value="1"/>
</dbReference>
<organism evidence="4 5">
    <name type="scientific">Limosilactobacillus alvi</name>
    <dbReference type="NCBI Taxonomy" id="990412"/>
    <lineage>
        <taxon>Bacteria</taxon>
        <taxon>Bacillati</taxon>
        <taxon>Bacillota</taxon>
        <taxon>Bacilli</taxon>
        <taxon>Lactobacillales</taxon>
        <taxon>Lactobacillaceae</taxon>
        <taxon>Limosilactobacillus</taxon>
    </lineage>
</organism>
<proteinExistence type="predicted"/>
<evidence type="ECO:0000259" key="2">
    <source>
        <dbReference type="PROSITE" id="PS51736"/>
    </source>
</evidence>
<dbReference type="PANTHER" id="PTHR30461">
    <property type="entry name" value="DNA-INVERTASE FROM LAMBDOID PROPHAGE"/>
    <property type="match status" value="1"/>
</dbReference>
<dbReference type="Proteomes" id="UP000776629">
    <property type="component" value="Unassembled WGS sequence"/>
</dbReference>
<dbReference type="Gene3D" id="3.40.50.1390">
    <property type="entry name" value="Resolvase, N-terminal catalytic domain"/>
    <property type="match status" value="1"/>
</dbReference>
<dbReference type="Pfam" id="PF07508">
    <property type="entry name" value="Recombinase"/>
    <property type="match status" value="1"/>
</dbReference>
<dbReference type="PROSITE" id="PS51737">
    <property type="entry name" value="RECOMBINASE_DNA_BIND"/>
    <property type="match status" value="1"/>
</dbReference>
<dbReference type="SUPFAM" id="SSF53041">
    <property type="entry name" value="Resolvase-like"/>
    <property type="match status" value="1"/>
</dbReference>
<dbReference type="Pfam" id="PF00239">
    <property type="entry name" value="Resolvase"/>
    <property type="match status" value="1"/>
</dbReference>
<feature type="domain" description="Resolvase/invertase-type recombinase catalytic" evidence="2">
    <location>
        <begin position="30"/>
        <end position="178"/>
    </location>
</feature>
<evidence type="ECO:0000256" key="1">
    <source>
        <dbReference type="SAM" id="Coils"/>
    </source>
</evidence>
<feature type="coiled-coil region" evidence="1">
    <location>
        <begin position="402"/>
        <end position="472"/>
    </location>
</feature>
<dbReference type="InterPro" id="IPR036162">
    <property type="entry name" value="Resolvase-like_N_sf"/>
</dbReference>
<protein>
    <submittedName>
        <fullName evidence="4">Recombinase family protein</fullName>
    </submittedName>
</protein>
<feature type="domain" description="Recombinase" evidence="3">
    <location>
        <begin position="187"/>
        <end position="313"/>
    </location>
</feature>
<dbReference type="CDD" id="cd00338">
    <property type="entry name" value="Ser_Recombinase"/>
    <property type="match status" value="1"/>
</dbReference>
<sequence>MPNKKMKIIPARRHIGSKPVPFEEDIPKLRVAAYCRVSTEYEEQNSSYQTQVSHYTNYILNHDGWDLVNVYADDGISGTNTKKREQFNQMIEDCMAGKIDLIITKSISRFARNTLDCLHYIRQLKEKNIAVYFEKENIKTTDAKGEVLLTIMASLAQQESQSLSQNVKLGLQYRYQQGKVMVNHNWFLGYTKDEEGHLIVDPEQAKIVKRIYYEYLEGYSYKQIARRLTTDGIPNGAGNTKWGDSNIASILKNEKYIGDALLQKSYTIDFLTKKRIRNQGIMPQYYIKDDHEAIIPKDLFRRVQEERKRCRAGIKVPCGKTRHYNNRTCFSLKVFCGRCGDIYHRVAYNYSDENGQVVKWLCMTGHDHDLVTCHGRAISERQLKEVCLRAFNKIIEPNKTFQAKLQNNIRHAINQVNEEQATKLDRELDRLQILLINQTPHSKDYDKISDEFNRIQQQRDELQLTLDRQNEVVQKNINLQNFIDINSKQLNEFDEHLVRQLIKKITIQETYCEVEFQNGGLQYLVLIGVKS</sequence>
<gene>
    <name evidence="4" type="ORF">H5993_08720</name>
</gene>
<keyword evidence="5" id="KW-1185">Reference proteome</keyword>
<dbReference type="Gene3D" id="3.90.1750.20">
    <property type="entry name" value="Putative Large Serine Recombinase, Chain B, Domain 2"/>
    <property type="match status" value="1"/>
</dbReference>
<name>A0ABS2EQX8_9LACO</name>
<dbReference type="InterPro" id="IPR038109">
    <property type="entry name" value="DNA_bind_recomb_sf"/>
</dbReference>
<dbReference type="InterPro" id="IPR006119">
    <property type="entry name" value="Resolv_N"/>
</dbReference>
<dbReference type="PROSITE" id="PS51736">
    <property type="entry name" value="RECOMBINASES_3"/>
    <property type="match status" value="1"/>
</dbReference>
<reference evidence="4 5" key="1">
    <citation type="journal article" date="2021" name="Sci. Rep.">
        <title>The distribution of antibiotic resistance genes in chicken gut microbiota commensals.</title>
        <authorList>
            <person name="Juricova H."/>
            <person name="Matiasovicova J."/>
            <person name="Kubasova T."/>
            <person name="Cejkova D."/>
            <person name="Rychlik I."/>
        </authorList>
    </citation>
    <scope>NUCLEOTIDE SEQUENCE [LARGE SCALE GENOMIC DNA]</scope>
    <source>
        <strain evidence="4 5">An810</strain>
    </source>
</reference>
<dbReference type="InterPro" id="IPR011109">
    <property type="entry name" value="DNA_bind_recombinase_dom"/>
</dbReference>